<dbReference type="SUPFAM" id="SSF57667">
    <property type="entry name" value="beta-beta-alpha zinc fingers"/>
    <property type="match status" value="1"/>
</dbReference>
<feature type="domain" description="C2H2-type" evidence="3">
    <location>
        <begin position="139"/>
        <end position="169"/>
    </location>
</feature>
<feature type="compositionally biased region" description="Basic and acidic residues" evidence="2">
    <location>
        <begin position="80"/>
        <end position="94"/>
    </location>
</feature>
<keyword evidence="1" id="KW-0479">Metal-binding</keyword>
<feature type="domain" description="C2H2-type" evidence="3">
    <location>
        <begin position="110"/>
        <end position="138"/>
    </location>
</feature>
<feature type="region of interest" description="Disordered" evidence="2">
    <location>
        <begin position="38"/>
        <end position="106"/>
    </location>
</feature>
<dbReference type="Proteomes" id="UP001221142">
    <property type="component" value="Unassembled WGS sequence"/>
</dbReference>
<keyword evidence="1" id="KW-0862">Zinc</keyword>
<accession>A0AAD7BHL9</accession>
<organism evidence="4 5">
    <name type="scientific">Roridomyces roridus</name>
    <dbReference type="NCBI Taxonomy" id="1738132"/>
    <lineage>
        <taxon>Eukaryota</taxon>
        <taxon>Fungi</taxon>
        <taxon>Dikarya</taxon>
        <taxon>Basidiomycota</taxon>
        <taxon>Agaricomycotina</taxon>
        <taxon>Agaricomycetes</taxon>
        <taxon>Agaricomycetidae</taxon>
        <taxon>Agaricales</taxon>
        <taxon>Marasmiineae</taxon>
        <taxon>Mycenaceae</taxon>
        <taxon>Roridomyces</taxon>
    </lineage>
</organism>
<dbReference type="PROSITE" id="PS00028">
    <property type="entry name" value="ZINC_FINGER_C2H2_1"/>
    <property type="match status" value="2"/>
</dbReference>
<dbReference type="GO" id="GO:0008270">
    <property type="term" value="F:zinc ion binding"/>
    <property type="evidence" value="ECO:0007669"/>
    <property type="project" value="UniProtKB-KW"/>
</dbReference>
<evidence type="ECO:0000313" key="5">
    <source>
        <dbReference type="Proteomes" id="UP001221142"/>
    </source>
</evidence>
<name>A0AAD7BHL9_9AGAR</name>
<dbReference type="SMART" id="SM00355">
    <property type="entry name" value="ZnF_C2H2"/>
    <property type="match status" value="2"/>
</dbReference>
<dbReference type="InterPro" id="IPR013087">
    <property type="entry name" value="Znf_C2H2_type"/>
</dbReference>
<dbReference type="InterPro" id="IPR036236">
    <property type="entry name" value="Znf_C2H2_sf"/>
</dbReference>
<dbReference type="Gene3D" id="3.30.160.60">
    <property type="entry name" value="Classic Zinc Finger"/>
    <property type="match status" value="1"/>
</dbReference>
<gene>
    <name evidence="4" type="ORF">FB45DRAFT_1032426</name>
</gene>
<protein>
    <recommendedName>
        <fullName evidence="3">C2H2-type domain-containing protein</fullName>
    </recommendedName>
</protein>
<keyword evidence="5" id="KW-1185">Reference proteome</keyword>
<dbReference type="AlphaFoldDB" id="A0AAD7BHL9"/>
<sequence length="183" mass="20699">MHILVPSSSVVGHAYYEVLQEDTYDGLPTICCLEDLELTGDETEDEEGDDDDDDEAQRSASDLQEACHPDIPPLCVRSSSVDDARSATCERKPSEPPLAKTEQRSTPERKICGYGCGRTFSRVSDCQRHEMTHSNNKSWVCPEEFCHKFYGRKDALLRHIGSAHSSANERLRQIVEERRRQTP</sequence>
<evidence type="ECO:0000313" key="4">
    <source>
        <dbReference type="EMBL" id="KAJ7621161.1"/>
    </source>
</evidence>
<comment type="caution">
    <text evidence="4">The sequence shown here is derived from an EMBL/GenBank/DDBJ whole genome shotgun (WGS) entry which is preliminary data.</text>
</comment>
<keyword evidence="1" id="KW-0863">Zinc-finger</keyword>
<evidence type="ECO:0000256" key="1">
    <source>
        <dbReference type="PROSITE-ProRule" id="PRU00042"/>
    </source>
</evidence>
<reference evidence="4" key="1">
    <citation type="submission" date="2023-03" db="EMBL/GenBank/DDBJ databases">
        <title>Massive genome expansion in bonnet fungi (Mycena s.s.) driven by repeated elements and novel gene families across ecological guilds.</title>
        <authorList>
            <consortium name="Lawrence Berkeley National Laboratory"/>
            <person name="Harder C.B."/>
            <person name="Miyauchi S."/>
            <person name="Viragh M."/>
            <person name="Kuo A."/>
            <person name="Thoen E."/>
            <person name="Andreopoulos B."/>
            <person name="Lu D."/>
            <person name="Skrede I."/>
            <person name="Drula E."/>
            <person name="Henrissat B."/>
            <person name="Morin E."/>
            <person name="Kohler A."/>
            <person name="Barry K."/>
            <person name="LaButti K."/>
            <person name="Morin E."/>
            <person name="Salamov A."/>
            <person name="Lipzen A."/>
            <person name="Mereny Z."/>
            <person name="Hegedus B."/>
            <person name="Baldrian P."/>
            <person name="Stursova M."/>
            <person name="Weitz H."/>
            <person name="Taylor A."/>
            <person name="Grigoriev I.V."/>
            <person name="Nagy L.G."/>
            <person name="Martin F."/>
            <person name="Kauserud H."/>
        </authorList>
    </citation>
    <scope>NUCLEOTIDE SEQUENCE</scope>
    <source>
        <strain evidence="4">9284</strain>
    </source>
</reference>
<feature type="region of interest" description="Disordered" evidence="2">
    <location>
        <begin position="164"/>
        <end position="183"/>
    </location>
</feature>
<dbReference type="PROSITE" id="PS50157">
    <property type="entry name" value="ZINC_FINGER_C2H2_2"/>
    <property type="match status" value="2"/>
</dbReference>
<evidence type="ECO:0000259" key="3">
    <source>
        <dbReference type="PROSITE" id="PS50157"/>
    </source>
</evidence>
<evidence type="ECO:0000256" key="2">
    <source>
        <dbReference type="SAM" id="MobiDB-lite"/>
    </source>
</evidence>
<proteinExistence type="predicted"/>
<feature type="compositionally biased region" description="Acidic residues" evidence="2">
    <location>
        <begin position="38"/>
        <end position="55"/>
    </location>
</feature>
<feature type="compositionally biased region" description="Basic and acidic residues" evidence="2">
    <location>
        <begin position="167"/>
        <end position="183"/>
    </location>
</feature>
<dbReference type="EMBL" id="JARKIF010000016">
    <property type="protein sequence ID" value="KAJ7621161.1"/>
    <property type="molecule type" value="Genomic_DNA"/>
</dbReference>